<dbReference type="Gene3D" id="3.40.50.80">
    <property type="entry name" value="Nucleotide-binding domain of ferredoxin-NADP reductase (FNR) module"/>
    <property type="match status" value="1"/>
</dbReference>
<dbReference type="PANTHER" id="PTHR47878">
    <property type="entry name" value="OXIDOREDUCTASE FAD/NAD(P)-BINDING DOMAIN PROTEIN"/>
    <property type="match status" value="1"/>
</dbReference>
<evidence type="ECO:0000259" key="1">
    <source>
        <dbReference type="PROSITE" id="PS51384"/>
    </source>
</evidence>
<organism evidence="2 3">
    <name type="scientific">Nannocystis pusilla</name>
    <dbReference type="NCBI Taxonomy" id="889268"/>
    <lineage>
        <taxon>Bacteria</taxon>
        <taxon>Pseudomonadati</taxon>
        <taxon>Myxococcota</taxon>
        <taxon>Polyangia</taxon>
        <taxon>Nannocystales</taxon>
        <taxon>Nannocystaceae</taxon>
        <taxon>Nannocystis</taxon>
    </lineage>
</organism>
<gene>
    <name evidence="2" type="ORF">K7C98_20490</name>
</gene>
<sequence>MAKELVYNATLAEREDLTPALAVFRIRPDEALPGEGSWFVPGQYLTIGLNNREKPELGSVRRPMSIASAPERRDLVEFYIRFVEKPESDNPLTHLLWKTRAGDRMFLRSQPVGKFTVEDTMGHDSRLKVCVAAGTGLAPFLSMVRSKVNQDPLVRLDDWAIIHGASYSKDLGYRDELDALAKNHGLRYLPTVSRPREETNWTGHVGRAEDFFLADRLPGLEDSLGLDRNTFRPDRVGILICGLQGTIGATIERLLHRGFVPDNRKIRRALEIPEDMPAHTFYEAYDTIPPIDLNDTSRVAELKSTFHGALPSRG</sequence>
<dbReference type="PANTHER" id="PTHR47878:SF2">
    <property type="entry name" value="OXIDOREDUCTASE FAD_NAD(P)-BINDING DOMAIN PROTEIN"/>
    <property type="match status" value="1"/>
</dbReference>
<accession>A0ABS7TTY9</accession>
<dbReference type="PROSITE" id="PS51384">
    <property type="entry name" value="FAD_FR"/>
    <property type="match status" value="1"/>
</dbReference>
<feature type="domain" description="FAD-binding FR-type" evidence="1">
    <location>
        <begin position="4"/>
        <end position="118"/>
    </location>
</feature>
<dbReference type="Proteomes" id="UP001139031">
    <property type="component" value="Unassembled WGS sequence"/>
</dbReference>
<dbReference type="Pfam" id="PF00175">
    <property type="entry name" value="NAD_binding_1"/>
    <property type="match status" value="1"/>
</dbReference>
<evidence type="ECO:0000313" key="3">
    <source>
        <dbReference type="Proteomes" id="UP001139031"/>
    </source>
</evidence>
<evidence type="ECO:0000313" key="2">
    <source>
        <dbReference type="EMBL" id="MBZ5711626.1"/>
    </source>
</evidence>
<dbReference type="InterPro" id="IPR001433">
    <property type="entry name" value="OxRdtase_FAD/NAD-bd"/>
</dbReference>
<keyword evidence="3" id="KW-1185">Reference proteome</keyword>
<reference evidence="2" key="1">
    <citation type="submission" date="2021-08" db="EMBL/GenBank/DDBJ databases">
        <authorList>
            <person name="Stevens D.C."/>
        </authorList>
    </citation>
    <scope>NUCLEOTIDE SEQUENCE</scope>
    <source>
        <strain evidence="2">DSM 53165</strain>
    </source>
</reference>
<dbReference type="Gene3D" id="2.40.30.10">
    <property type="entry name" value="Translation factors"/>
    <property type="match status" value="1"/>
</dbReference>
<dbReference type="InterPro" id="IPR017927">
    <property type="entry name" value="FAD-bd_FR_type"/>
</dbReference>
<dbReference type="RefSeq" id="WP_224193387.1">
    <property type="nucleotide sequence ID" value="NZ_JAIRAU010000027.1"/>
</dbReference>
<dbReference type="SUPFAM" id="SSF63380">
    <property type="entry name" value="Riboflavin synthase domain-like"/>
    <property type="match status" value="1"/>
</dbReference>
<proteinExistence type="predicted"/>
<dbReference type="InterPro" id="IPR051930">
    <property type="entry name" value="FNR_type-1"/>
</dbReference>
<dbReference type="InterPro" id="IPR017938">
    <property type="entry name" value="Riboflavin_synthase-like_b-brl"/>
</dbReference>
<name>A0ABS7TTY9_9BACT</name>
<dbReference type="SUPFAM" id="SSF52343">
    <property type="entry name" value="Ferredoxin reductase-like, C-terminal NADP-linked domain"/>
    <property type="match status" value="1"/>
</dbReference>
<dbReference type="InterPro" id="IPR039261">
    <property type="entry name" value="FNR_nucleotide-bd"/>
</dbReference>
<dbReference type="EMBL" id="JAIRAU010000027">
    <property type="protein sequence ID" value="MBZ5711626.1"/>
    <property type="molecule type" value="Genomic_DNA"/>
</dbReference>
<protein>
    <recommendedName>
        <fullName evidence="1">FAD-binding FR-type domain-containing protein</fullName>
    </recommendedName>
</protein>
<comment type="caution">
    <text evidence="2">The sequence shown here is derived from an EMBL/GenBank/DDBJ whole genome shotgun (WGS) entry which is preliminary data.</text>
</comment>